<dbReference type="GO" id="GO:0022625">
    <property type="term" value="C:cytosolic large ribosomal subunit"/>
    <property type="evidence" value="ECO:0007669"/>
    <property type="project" value="TreeGrafter"/>
</dbReference>
<dbReference type="STRING" id="1798531.A2392_02450"/>
<evidence type="ECO:0000256" key="1">
    <source>
        <dbReference type="ARBA" id="ARBA00005781"/>
    </source>
</evidence>
<reference evidence="6 7" key="1">
    <citation type="journal article" date="2016" name="Nat. Commun.">
        <title>Thousands of microbial genomes shed light on interconnected biogeochemical processes in an aquifer system.</title>
        <authorList>
            <person name="Anantharaman K."/>
            <person name="Brown C.T."/>
            <person name="Hug L.A."/>
            <person name="Sharon I."/>
            <person name="Castelle C.J."/>
            <person name="Probst A.J."/>
            <person name="Thomas B.C."/>
            <person name="Singh A."/>
            <person name="Wilkins M.J."/>
            <person name="Karaoz U."/>
            <person name="Brodie E.L."/>
            <person name="Williams K.H."/>
            <person name="Hubbard S.S."/>
            <person name="Banfield J.F."/>
        </authorList>
    </citation>
    <scope>NUCLEOTIDE SEQUENCE [LARGE SCALE GENOMIC DNA]</scope>
</reference>
<comment type="caution">
    <text evidence="6">The sequence shown here is derived from an EMBL/GenBank/DDBJ whole genome shotgun (WGS) entry which is preliminary data.</text>
</comment>
<feature type="compositionally biased region" description="Acidic residues" evidence="5">
    <location>
        <begin position="163"/>
        <end position="172"/>
    </location>
</feature>
<gene>
    <name evidence="6" type="ORF">A2392_02450</name>
</gene>
<dbReference type="InterPro" id="IPR038657">
    <property type="entry name" value="Ribosomal_bL19_sf"/>
</dbReference>
<accession>A0A1F6FIC4</accession>
<dbReference type="InterPro" id="IPR001857">
    <property type="entry name" value="Ribosomal_bL19"/>
</dbReference>
<evidence type="ECO:0000256" key="4">
    <source>
        <dbReference type="RuleBase" id="RU000559"/>
    </source>
</evidence>
<feature type="compositionally biased region" description="Basic and acidic residues" evidence="5">
    <location>
        <begin position="132"/>
        <end position="159"/>
    </location>
</feature>
<dbReference type="GO" id="GO:0006412">
    <property type="term" value="P:translation"/>
    <property type="evidence" value="ECO:0007669"/>
    <property type="project" value="InterPro"/>
</dbReference>
<feature type="region of interest" description="Disordered" evidence="5">
    <location>
        <begin position="132"/>
        <end position="178"/>
    </location>
</feature>
<evidence type="ECO:0000313" key="6">
    <source>
        <dbReference type="EMBL" id="OGG85606.1"/>
    </source>
</evidence>
<sequence length="178" mass="19807">MNSTLAGISISPVNMTDRKALGIRAGDTVRVHQKIEEKGKTRLQIFEGVVLARKHGDEPGATFTVRKVASGVGVEKIYPLYSPLIDKIEIVKRSKVRRAKLYFIRDKVAREIKRQMRRMTIVAFGTESEMEASARAEQEAKAAEEAAKKAEEEALKEVVVEEAPAEETPVAEEGEKKE</sequence>
<dbReference type="InterPro" id="IPR018257">
    <property type="entry name" value="Ribosomal_bL19_CS"/>
</dbReference>
<evidence type="ECO:0000256" key="3">
    <source>
        <dbReference type="ARBA" id="ARBA00023274"/>
    </source>
</evidence>
<proteinExistence type="inferred from homology"/>
<protein>
    <recommendedName>
        <fullName evidence="4">50S ribosomal protein L19</fullName>
    </recommendedName>
</protein>
<dbReference type="Pfam" id="PF01245">
    <property type="entry name" value="Ribosomal_L19"/>
    <property type="match status" value="1"/>
</dbReference>
<comment type="function">
    <text evidence="4">This protein is located at the 30S-50S ribosomal subunit interface and may play a role in the structure and function of the aminoacyl-tRNA binding site.</text>
</comment>
<keyword evidence="3 4" id="KW-0687">Ribonucleoprotein</keyword>
<organism evidence="6 7">
    <name type="scientific">Candidatus Kaiserbacteria bacterium RIFOXYB1_FULL_46_14</name>
    <dbReference type="NCBI Taxonomy" id="1798531"/>
    <lineage>
        <taxon>Bacteria</taxon>
        <taxon>Candidatus Kaiseribacteriota</taxon>
    </lineage>
</organism>
<dbReference type="PANTHER" id="PTHR15680">
    <property type="entry name" value="RIBOSOMAL PROTEIN L19"/>
    <property type="match status" value="1"/>
</dbReference>
<keyword evidence="2 6" id="KW-0689">Ribosomal protein</keyword>
<comment type="similarity">
    <text evidence="1 4">Belongs to the bacterial ribosomal protein bL19 family.</text>
</comment>
<dbReference type="GO" id="GO:0003735">
    <property type="term" value="F:structural constituent of ribosome"/>
    <property type="evidence" value="ECO:0007669"/>
    <property type="project" value="InterPro"/>
</dbReference>
<name>A0A1F6FIC4_9BACT</name>
<dbReference type="PRINTS" id="PR00061">
    <property type="entry name" value="RIBOSOMALL19"/>
</dbReference>
<dbReference type="InterPro" id="IPR008991">
    <property type="entry name" value="Translation_prot_SH3-like_sf"/>
</dbReference>
<evidence type="ECO:0000256" key="5">
    <source>
        <dbReference type="SAM" id="MobiDB-lite"/>
    </source>
</evidence>
<dbReference type="EMBL" id="MFMS01000006">
    <property type="protein sequence ID" value="OGG85606.1"/>
    <property type="molecule type" value="Genomic_DNA"/>
</dbReference>
<dbReference type="PROSITE" id="PS01015">
    <property type="entry name" value="RIBOSOMAL_L19"/>
    <property type="match status" value="1"/>
</dbReference>
<dbReference type="AlphaFoldDB" id="A0A1F6FIC4"/>
<dbReference type="SUPFAM" id="SSF50104">
    <property type="entry name" value="Translation proteins SH3-like domain"/>
    <property type="match status" value="1"/>
</dbReference>
<evidence type="ECO:0000313" key="7">
    <source>
        <dbReference type="Proteomes" id="UP000177395"/>
    </source>
</evidence>
<dbReference type="Proteomes" id="UP000177395">
    <property type="component" value="Unassembled WGS sequence"/>
</dbReference>
<evidence type="ECO:0000256" key="2">
    <source>
        <dbReference type="ARBA" id="ARBA00022980"/>
    </source>
</evidence>
<dbReference type="PANTHER" id="PTHR15680:SF9">
    <property type="entry name" value="LARGE RIBOSOMAL SUBUNIT PROTEIN BL19M"/>
    <property type="match status" value="1"/>
</dbReference>
<dbReference type="Gene3D" id="2.30.30.790">
    <property type="match status" value="1"/>
</dbReference>
<dbReference type="NCBIfam" id="TIGR01024">
    <property type="entry name" value="rplS_bact"/>
    <property type="match status" value="1"/>
</dbReference>